<dbReference type="Proteomes" id="UP000574390">
    <property type="component" value="Unassembled WGS sequence"/>
</dbReference>
<evidence type="ECO:0008006" key="3">
    <source>
        <dbReference type="Google" id="ProtNLM"/>
    </source>
</evidence>
<evidence type="ECO:0000313" key="2">
    <source>
        <dbReference type="Proteomes" id="UP000574390"/>
    </source>
</evidence>
<organism evidence="1 2">
    <name type="scientific">Perkinsus olseni</name>
    <name type="common">Perkinsus atlanticus</name>
    <dbReference type="NCBI Taxonomy" id="32597"/>
    <lineage>
        <taxon>Eukaryota</taxon>
        <taxon>Sar</taxon>
        <taxon>Alveolata</taxon>
        <taxon>Perkinsozoa</taxon>
        <taxon>Perkinsea</taxon>
        <taxon>Perkinsida</taxon>
        <taxon>Perkinsidae</taxon>
        <taxon>Perkinsus</taxon>
    </lineage>
</organism>
<accession>A0A7J6T7Z3</accession>
<name>A0A7J6T7Z3_PEROL</name>
<dbReference type="AlphaFoldDB" id="A0A7J6T7Z3"/>
<sequence length="511" mass="56847">MFRFLNSRGARKGRCDWDAFWNLTCSQHIPCSVQLRLILEPGSPHHKQRVRIYRNRECHGDIAREDSKEAKYVKFPPKVRMAMLKCIEVNPSTTATMLYNKFFLKDCGGAVPESADAINQRKRVKEAISNLKRSYAKSLRKQCLETVGAFIKDLEPFKWDLLEWDKAMSALDAGSHLRPSIISLDHYVDKSAFAVPVSSTLCLQSAYFLQRCAGETQGITLYCDGQQSSIRGCAAQLFFVGASRVEYDDVKQDYQTSMVPLILGIVSEETFQAIRAIFEAVKSLLQKTAPDGIDVRVTCVCSDAGPGIVKAVRASFPSAFSHRCRYHREENVKTKSGLSKLEREQALLISRLLAAAPDDEAYEGLLRALTEDSAVSNKTSAYFNASSRRDVFGDPRLPTIVDQRLTIVTADNNLSESFNASTQRSHQAGQKAQRRFNSGPEVMSFVRSVLLGLDVLKRGVFLADNALRVAVAIGDADKAATRPSSHVYVYPTRKEFLVASSDRGSSELTEA</sequence>
<comment type="caution">
    <text evidence="1">The sequence shown here is derived from an EMBL/GenBank/DDBJ whole genome shotgun (WGS) entry which is preliminary data.</text>
</comment>
<proteinExistence type="predicted"/>
<feature type="non-terminal residue" evidence="1">
    <location>
        <position position="1"/>
    </location>
</feature>
<evidence type="ECO:0000313" key="1">
    <source>
        <dbReference type="EMBL" id="KAF4740566.1"/>
    </source>
</evidence>
<reference evidence="1 2" key="1">
    <citation type="submission" date="2020-04" db="EMBL/GenBank/DDBJ databases">
        <title>Perkinsus olseni comparative genomics.</title>
        <authorList>
            <person name="Bogema D.R."/>
        </authorList>
    </citation>
    <scope>NUCLEOTIDE SEQUENCE [LARGE SCALE GENOMIC DNA]</scope>
    <source>
        <strain evidence="1">ATCC PRA-205</strain>
    </source>
</reference>
<protein>
    <recommendedName>
        <fullName evidence="3">MULE transposase domain-containing protein</fullName>
    </recommendedName>
</protein>
<gene>
    <name evidence="1" type="ORF">FOZ62_005832</name>
</gene>
<dbReference type="EMBL" id="JABANM010009648">
    <property type="protein sequence ID" value="KAF4740566.1"/>
    <property type="molecule type" value="Genomic_DNA"/>
</dbReference>